<sequence>MATIYLVFISMMIVTPSSYCIPILEPADIFKIRGSPEFIDKTILIKEFINNADTLILAAPDGFGKSTNLDMIRVFLSKTVDKKQAEDVFRNTEIYKEEALLKAHFNNHPVIHCSFKPNSPVTDYETMLMAFRNVLHQTFLQHQYLTDSPHLTKNDLKELKSYTDEDKYKTLKPIQISVGLYVLSQILERHHGKQVILLIDDYDSVLLDSIFTKSLDIAEVFGFYNAILSGVLLHNEHVNTTILTGTTCVSMKPLVDLENLQCVKFLQDETFKSFFGLTETEVDDLLGRDAFKKFQLHRQDIRMWYDGYTDPDLSIHIYNTRSVVNFLKSGDLKSYLNTTKGENAFKVLLEEKVTKQLFRESSQNVMIVVRHLTEIDQSHMEGLKNMIIHQIWNEDFSDLYVHILMEKGYFTFDTPWERSGYNSSLTVKFPNIEVCETIRQIVHSVIEEAKKHHSNLID</sequence>
<dbReference type="Pfam" id="PF09820">
    <property type="entry name" value="AAA-ATPase_like"/>
    <property type="match status" value="1"/>
</dbReference>
<name>A0A1B6JQ33_9HEMI</name>
<dbReference type="EMBL" id="GECU01006406">
    <property type="protein sequence ID" value="JAT01301.1"/>
    <property type="molecule type" value="Transcribed_RNA"/>
</dbReference>
<proteinExistence type="predicted"/>
<dbReference type="AlphaFoldDB" id="A0A1B6JQ33"/>
<evidence type="ECO:0000256" key="1">
    <source>
        <dbReference type="SAM" id="SignalP"/>
    </source>
</evidence>
<accession>A0A1B6JQ33</accession>
<feature type="chain" id="PRO_5008586084" description="AAA-ATPase-like domain-containing protein" evidence="1">
    <location>
        <begin position="21"/>
        <end position="458"/>
    </location>
</feature>
<reference evidence="3" key="1">
    <citation type="submission" date="2015-11" db="EMBL/GenBank/DDBJ databases">
        <title>De novo transcriptome assembly of four potential Pierce s Disease insect vectors from Arizona vineyards.</title>
        <authorList>
            <person name="Tassone E.E."/>
        </authorList>
    </citation>
    <scope>NUCLEOTIDE SEQUENCE</scope>
</reference>
<feature type="signal peptide" evidence="1">
    <location>
        <begin position="1"/>
        <end position="20"/>
    </location>
</feature>
<feature type="domain" description="AAA-ATPase-like" evidence="2">
    <location>
        <begin position="37"/>
        <end position="252"/>
    </location>
</feature>
<protein>
    <recommendedName>
        <fullName evidence="2">AAA-ATPase-like domain-containing protein</fullName>
    </recommendedName>
</protein>
<dbReference type="PANTHER" id="PTHR34825">
    <property type="entry name" value="CONSERVED PROTEIN, WITH A WEAK D-GALACTARATE DEHYDRATASE/ALTRONATE HYDROLASE DOMAIN"/>
    <property type="match status" value="1"/>
</dbReference>
<dbReference type="PANTHER" id="PTHR34825:SF1">
    <property type="entry name" value="AAA-ATPASE-LIKE DOMAIN-CONTAINING PROTEIN"/>
    <property type="match status" value="1"/>
</dbReference>
<keyword evidence="1" id="KW-0732">Signal</keyword>
<evidence type="ECO:0000259" key="2">
    <source>
        <dbReference type="Pfam" id="PF09820"/>
    </source>
</evidence>
<gene>
    <name evidence="3" type="ORF">g.19348</name>
</gene>
<dbReference type="InterPro" id="IPR018631">
    <property type="entry name" value="AAA-ATPase-like_dom"/>
</dbReference>
<evidence type="ECO:0000313" key="3">
    <source>
        <dbReference type="EMBL" id="JAT01301.1"/>
    </source>
</evidence>
<organism evidence="3">
    <name type="scientific">Homalodisca liturata</name>
    <dbReference type="NCBI Taxonomy" id="320908"/>
    <lineage>
        <taxon>Eukaryota</taxon>
        <taxon>Metazoa</taxon>
        <taxon>Ecdysozoa</taxon>
        <taxon>Arthropoda</taxon>
        <taxon>Hexapoda</taxon>
        <taxon>Insecta</taxon>
        <taxon>Pterygota</taxon>
        <taxon>Neoptera</taxon>
        <taxon>Paraneoptera</taxon>
        <taxon>Hemiptera</taxon>
        <taxon>Auchenorrhyncha</taxon>
        <taxon>Membracoidea</taxon>
        <taxon>Cicadellidae</taxon>
        <taxon>Cicadellinae</taxon>
        <taxon>Proconiini</taxon>
        <taxon>Homalodisca</taxon>
    </lineage>
</organism>